<dbReference type="AlphaFoldDB" id="A0A2I0U5C8"/>
<proteinExistence type="predicted"/>
<organism evidence="1 2">
    <name type="scientific">Limosa lapponica baueri</name>
    <dbReference type="NCBI Taxonomy" id="1758121"/>
    <lineage>
        <taxon>Eukaryota</taxon>
        <taxon>Metazoa</taxon>
        <taxon>Chordata</taxon>
        <taxon>Craniata</taxon>
        <taxon>Vertebrata</taxon>
        <taxon>Euteleostomi</taxon>
        <taxon>Archelosauria</taxon>
        <taxon>Archosauria</taxon>
        <taxon>Dinosauria</taxon>
        <taxon>Saurischia</taxon>
        <taxon>Theropoda</taxon>
        <taxon>Coelurosauria</taxon>
        <taxon>Aves</taxon>
        <taxon>Neognathae</taxon>
        <taxon>Neoaves</taxon>
        <taxon>Charadriiformes</taxon>
        <taxon>Scolopacidae</taxon>
        <taxon>Limosa</taxon>
    </lineage>
</organism>
<sequence>MTKFDLWNQYCKRVTLDPFILRSVLISGVALTQAQDLALGCVEPHEVHSGPLLKPLQVPLDGILSLRCVNHTTQLGVVSKRAEGALDPTVYVIDEDTEQYQSQYRPLGDTNHYPLDVTNQPIPHPLNSPPIKPTSLQFREKNFVGDHVKGLTEVQIDDSVMDVYFKAMNSSSA</sequence>
<dbReference type="EMBL" id="KZ506144">
    <property type="protein sequence ID" value="PKU41222.1"/>
    <property type="molecule type" value="Genomic_DNA"/>
</dbReference>
<evidence type="ECO:0000313" key="1">
    <source>
        <dbReference type="EMBL" id="PKU41222.1"/>
    </source>
</evidence>
<reference evidence="2" key="2">
    <citation type="submission" date="2017-12" db="EMBL/GenBank/DDBJ databases">
        <title>Genome sequence of the Bar-tailed Godwit (Limosa lapponica baueri).</title>
        <authorList>
            <person name="Lima N.C.B."/>
            <person name="Parody-Merino A.M."/>
            <person name="Battley P.F."/>
            <person name="Fidler A.E."/>
            <person name="Prosdocimi F."/>
        </authorList>
    </citation>
    <scope>NUCLEOTIDE SEQUENCE [LARGE SCALE GENOMIC DNA]</scope>
</reference>
<keyword evidence="2" id="KW-1185">Reference proteome</keyword>
<dbReference type="OrthoDB" id="9393482at2759"/>
<accession>A0A2I0U5C8</accession>
<reference evidence="2" key="1">
    <citation type="submission" date="2017-11" db="EMBL/GenBank/DDBJ databases">
        <authorList>
            <person name="Lima N.C."/>
            <person name="Parody-Merino A.M."/>
            <person name="Battley P.F."/>
            <person name="Fidler A.E."/>
            <person name="Prosdocimi F."/>
        </authorList>
    </citation>
    <scope>NUCLEOTIDE SEQUENCE [LARGE SCALE GENOMIC DNA]</scope>
</reference>
<gene>
    <name evidence="1" type="ORF">llap_8474</name>
</gene>
<protein>
    <submittedName>
        <fullName evidence="1">Uncharacterized protein</fullName>
    </submittedName>
</protein>
<evidence type="ECO:0000313" key="2">
    <source>
        <dbReference type="Proteomes" id="UP000233556"/>
    </source>
</evidence>
<dbReference type="Proteomes" id="UP000233556">
    <property type="component" value="Unassembled WGS sequence"/>
</dbReference>
<name>A0A2I0U5C8_LIMLA</name>